<dbReference type="InterPro" id="IPR019649">
    <property type="entry name" value="DUF2512"/>
</dbReference>
<dbReference type="Proteomes" id="UP000468766">
    <property type="component" value="Unassembled WGS sequence"/>
</dbReference>
<keyword evidence="1" id="KW-0812">Transmembrane</keyword>
<keyword evidence="1" id="KW-1133">Transmembrane helix</keyword>
<dbReference type="AlphaFoldDB" id="A0A6I0F2T0"/>
<evidence type="ECO:0000256" key="1">
    <source>
        <dbReference type="SAM" id="Phobius"/>
    </source>
</evidence>
<evidence type="ECO:0000313" key="3">
    <source>
        <dbReference type="Proteomes" id="UP000468766"/>
    </source>
</evidence>
<protein>
    <submittedName>
        <fullName evidence="2">DUF2512 family protein</fullName>
    </submittedName>
</protein>
<evidence type="ECO:0000313" key="2">
    <source>
        <dbReference type="EMBL" id="KAB2954291.1"/>
    </source>
</evidence>
<feature type="transmembrane region" description="Helical" evidence="1">
    <location>
        <begin position="29"/>
        <end position="48"/>
    </location>
</feature>
<sequence length="117" mass="12814">MNRILQALLFKFLLTLVASVVTLGLFVDNPWGIVILFAIWATSINYLIGDMVILPRNGNFVASVSDGVLAAFSALVLSFLIPFFQAPLFALLALGLLIAVGEALFHLYLKEKKHILP</sequence>
<proteinExistence type="predicted"/>
<dbReference type="OrthoDB" id="2111682at2"/>
<feature type="transmembrane region" description="Helical" evidence="1">
    <location>
        <begin position="87"/>
        <end position="109"/>
    </location>
</feature>
<dbReference type="Pfam" id="PF10710">
    <property type="entry name" value="DUF2512"/>
    <property type="match status" value="1"/>
</dbReference>
<comment type="caution">
    <text evidence="2">The sequence shown here is derived from an EMBL/GenBank/DDBJ whole genome shotgun (WGS) entry which is preliminary data.</text>
</comment>
<keyword evidence="1" id="KW-0472">Membrane</keyword>
<accession>A0A6I0F2T0</accession>
<keyword evidence="3" id="KW-1185">Reference proteome</keyword>
<dbReference type="EMBL" id="WBXO01000001">
    <property type="protein sequence ID" value="KAB2954291.1"/>
    <property type="molecule type" value="Genomic_DNA"/>
</dbReference>
<gene>
    <name evidence="2" type="ORF">F9B85_00940</name>
</gene>
<organism evidence="2 3">
    <name type="scientific">Heliorestis acidaminivorans</name>
    <dbReference type="NCBI Taxonomy" id="553427"/>
    <lineage>
        <taxon>Bacteria</taxon>
        <taxon>Bacillati</taxon>
        <taxon>Bacillota</taxon>
        <taxon>Clostridia</taxon>
        <taxon>Eubacteriales</taxon>
        <taxon>Heliobacteriaceae</taxon>
        <taxon>Heliorestis</taxon>
    </lineage>
</organism>
<reference evidence="2 3" key="1">
    <citation type="submission" date="2019-10" db="EMBL/GenBank/DDBJ databases">
        <title>Whole-genome sequence of the extremophile Heliorestis acidaminivorans DSM 24790.</title>
        <authorList>
            <person name="Kyndt J.A."/>
            <person name="Meyer T.E."/>
        </authorList>
    </citation>
    <scope>NUCLEOTIDE SEQUENCE [LARGE SCALE GENOMIC DNA]</scope>
    <source>
        <strain evidence="2 3">DSM 24790</strain>
    </source>
</reference>
<name>A0A6I0F2T0_9FIRM</name>
<feature type="transmembrane region" description="Helical" evidence="1">
    <location>
        <begin position="60"/>
        <end position="81"/>
    </location>
</feature>